<dbReference type="EMBL" id="VLKQ01000004">
    <property type="protein sequence ID" value="TWI13232.1"/>
    <property type="molecule type" value="Genomic_DNA"/>
</dbReference>
<sequence length="327" mass="37549">MSNSPQSNPNDQEIDLTQLSKKIGGIIQSFVDWLFDGILFIRNNIVVIGVLFIIGAGLGFYLDIKTKVYDHEVIVTPNFGSTDYLYSKIFLIDSKIKEGDSIFLKKIGIKNPTKFTRIEIEPIIDVYGFINNSEQNFELLKLMAEDGDLKKIVKENMTSKNYKYHLISYTTRGKSEEESTLNPVLNFLNDSDFYKKIQKEYLNNIAVKIKENDSIIAQINGVMDQFSKTVNSNQKSDKLVYYNDNTQLNEVLKTKEGLINEKGAKRIELVTSDKIIKEISTTLNVENTKFSYGKKKFILPILLIVLFVLFTKLIRFYKEQLAKRNLA</sequence>
<reference evidence="2 3" key="1">
    <citation type="journal article" date="2015" name="Stand. Genomic Sci.">
        <title>Genomic Encyclopedia of Bacterial and Archaeal Type Strains, Phase III: the genomes of soil and plant-associated and newly described type strains.</title>
        <authorList>
            <person name="Whitman W.B."/>
            <person name="Woyke T."/>
            <person name="Klenk H.P."/>
            <person name="Zhou Y."/>
            <person name="Lilburn T.G."/>
            <person name="Beck B.J."/>
            <person name="De Vos P."/>
            <person name="Vandamme P."/>
            <person name="Eisen J.A."/>
            <person name="Garrity G."/>
            <person name="Hugenholtz P."/>
            <person name="Kyrpides N.C."/>
        </authorList>
    </citation>
    <scope>NUCLEOTIDE SEQUENCE [LARGE SCALE GENOMIC DNA]</scope>
    <source>
        <strain evidence="2 3">CGMCC 1.7270</strain>
    </source>
</reference>
<evidence type="ECO:0000313" key="3">
    <source>
        <dbReference type="Proteomes" id="UP000319848"/>
    </source>
</evidence>
<accession>A0A562M068</accession>
<name>A0A562M068_9FLAO</name>
<feature type="transmembrane region" description="Helical" evidence="1">
    <location>
        <begin position="39"/>
        <end position="62"/>
    </location>
</feature>
<feature type="transmembrane region" description="Helical" evidence="1">
    <location>
        <begin position="297"/>
        <end position="317"/>
    </location>
</feature>
<keyword evidence="1" id="KW-0812">Transmembrane</keyword>
<protein>
    <recommendedName>
        <fullName evidence="4">Subunit length determinant protein</fullName>
    </recommendedName>
</protein>
<dbReference type="OrthoDB" id="1452530at2"/>
<evidence type="ECO:0000313" key="2">
    <source>
        <dbReference type="EMBL" id="TWI13232.1"/>
    </source>
</evidence>
<proteinExistence type="predicted"/>
<dbReference type="Proteomes" id="UP000319848">
    <property type="component" value="Unassembled WGS sequence"/>
</dbReference>
<keyword evidence="1" id="KW-1133">Transmembrane helix</keyword>
<keyword evidence="1" id="KW-0472">Membrane</keyword>
<comment type="caution">
    <text evidence="2">The sequence shown here is derived from an EMBL/GenBank/DDBJ whole genome shotgun (WGS) entry which is preliminary data.</text>
</comment>
<gene>
    <name evidence="2" type="ORF">IP98_01214</name>
</gene>
<keyword evidence="3" id="KW-1185">Reference proteome</keyword>
<dbReference type="RefSeq" id="WP_035116893.1">
    <property type="nucleotide sequence ID" value="NZ_AVBI01000001.1"/>
</dbReference>
<evidence type="ECO:0000256" key="1">
    <source>
        <dbReference type="SAM" id="Phobius"/>
    </source>
</evidence>
<organism evidence="2 3">
    <name type="scientific">Flavobacterium cauense R2A-7</name>
    <dbReference type="NCBI Taxonomy" id="1341154"/>
    <lineage>
        <taxon>Bacteria</taxon>
        <taxon>Pseudomonadati</taxon>
        <taxon>Bacteroidota</taxon>
        <taxon>Flavobacteriia</taxon>
        <taxon>Flavobacteriales</taxon>
        <taxon>Flavobacteriaceae</taxon>
        <taxon>Flavobacterium</taxon>
    </lineage>
</organism>
<evidence type="ECO:0008006" key="4">
    <source>
        <dbReference type="Google" id="ProtNLM"/>
    </source>
</evidence>
<dbReference type="AlphaFoldDB" id="A0A562M068"/>